<protein>
    <submittedName>
        <fullName evidence="1">Uncharacterized protein</fullName>
    </submittedName>
</protein>
<dbReference type="EMBL" id="JANIEX010000424">
    <property type="protein sequence ID" value="KAJ3567279.1"/>
    <property type="molecule type" value="Genomic_DNA"/>
</dbReference>
<name>A0AAD5YVR5_9AGAR</name>
<evidence type="ECO:0000313" key="1">
    <source>
        <dbReference type="EMBL" id="KAJ3567279.1"/>
    </source>
</evidence>
<dbReference type="AlphaFoldDB" id="A0AAD5YVR5"/>
<reference evidence="1" key="1">
    <citation type="submission" date="2022-07" db="EMBL/GenBank/DDBJ databases">
        <title>Genome Sequence of Leucocoprinus birnbaumii.</title>
        <authorList>
            <person name="Buettner E."/>
        </authorList>
    </citation>
    <scope>NUCLEOTIDE SEQUENCE</scope>
    <source>
        <strain evidence="1">VT141</strain>
    </source>
</reference>
<sequence>MCTLSILYGPPISANPQLRSDNDSRRRTCSKELSAESVSIKHSVFFTNLHRLGLSFMMLKNTLLTLLFAALTSVAAVPAPEDAGVPGLGKPCGFIATAVNCAKYHPKLRCCYIHPDVGYCRFKCPIVDPPPPRVPID</sequence>
<keyword evidence="2" id="KW-1185">Reference proteome</keyword>
<comment type="caution">
    <text evidence="1">The sequence shown here is derived from an EMBL/GenBank/DDBJ whole genome shotgun (WGS) entry which is preliminary data.</text>
</comment>
<gene>
    <name evidence="1" type="ORF">NP233_g6470</name>
</gene>
<accession>A0AAD5YVR5</accession>
<organism evidence="1 2">
    <name type="scientific">Leucocoprinus birnbaumii</name>
    <dbReference type="NCBI Taxonomy" id="56174"/>
    <lineage>
        <taxon>Eukaryota</taxon>
        <taxon>Fungi</taxon>
        <taxon>Dikarya</taxon>
        <taxon>Basidiomycota</taxon>
        <taxon>Agaricomycotina</taxon>
        <taxon>Agaricomycetes</taxon>
        <taxon>Agaricomycetidae</taxon>
        <taxon>Agaricales</taxon>
        <taxon>Agaricineae</taxon>
        <taxon>Agaricaceae</taxon>
        <taxon>Leucocoprinus</taxon>
    </lineage>
</organism>
<evidence type="ECO:0000313" key="2">
    <source>
        <dbReference type="Proteomes" id="UP001213000"/>
    </source>
</evidence>
<proteinExistence type="predicted"/>
<dbReference type="Proteomes" id="UP001213000">
    <property type="component" value="Unassembled WGS sequence"/>
</dbReference>